<dbReference type="KEGG" id="crx:CRECT_1390"/>
<protein>
    <submittedName>
        <fullName evidence="1">Putative membrane protein</fullName>
    </submittedName>
</protein>
<organism evidence="1 2">
    <name type="scientific">Campylobacter rectus</name>
    <name type="common">Wolinella recta</name>
    <dbReference type="NCBI Taxonomy" id="203"/>
    <lineage>
        <taxon>Bacteria</taxon>
        <taxon>Pseudomonadati</taxon>
        <taxon>Campylobacterota</taxon>
        <taxon>Epsilonproteobacteria</taxon>
        <taxon>Campylobacterales</taxon>
        <taxon>Campylobacteraceae</taxon>
        <taxon>Campylobacter</taxon>
    </lineage>
</organism>
<reference evidence="1 2" key="1">
    <citation type="submission" date="2016-07" db="EMBL/GenBank/DDBJ databases">
        <title>Comparative genomics of the Campylobacter concisus group.</title>
        <authorList>
            <person name="Miller W.G."/>
            <person name="Yee E."/>
            <person name="Chapman M.H."/>
            <person name="Huynh S."/>
            <person name="Bono J.L."/>
            <person name="On S.L.W."/>
            <person name="StLeger J."/>
            <person name="Foster G."/>
            <person name="Parker C.T."/>
        </authorList>
    </citation>
    <scope>NUCLEOTIDE SEQUENCE [LARGE SCALE GENOMIC DNA]</scope>
    <source>
        <strain evidence="1 2">ATCC 33238</strain>
    </source>
</reference>
<evidence type="ECO:0000313" key="2">
    <source>
        <dbReference type="Proteomes" id="UP000502377"/>
    </source>
</evidence>
<accession>A0A6G5QN90</accession>
<dbReference type="EMBL" id="CP012543">
    <property type="protein sequence ID" value="QCD47042.1"/>
    <property type="molecule type" value="Genomic_DNA"/>
</dbReference>
<dbReference type="Proteomes" id="UP000502377">
    <property type="component" value="Chromosome"/>
</dbReference>
<proteinExistence type="predicted"/>
<evidence type="ECO:0000313" key="1">
    <source>
        <dbReference type="EMBL" id="QCD47042.1"/>
    </source>
</evidence>
<sequence length="202" mass="22819">MENENEISNKKLEYIKGFAYLANIFFIASLFMPISEWPARGIVFRLIWLILMYFAVSKVANIAKSSSLMTCYKLFIAGVIFANIITLPALDSSNIPLGTAVAIAILTIIFLAWTWMAMFFKLAEITGEKLFKWCIYSYIICIVALSATFYTLLNSFWITDAIKGGFGVTVLIFIITQIFYFSAWSSIKTIKVQENVQENDAG</sequence>
<gene>
    <name evidence="1" type="ORF">CRECT_1390</name>
</gene>
<name>A0A6G5QN90_CAMRE</name>
<dbReference type="AlphaFoldDB" id="A0A6G5QN90"/>
<dbReference type="RefSeq" id="WP_002945028.1">
    <property type="nucleotide sequence ID" value="NZ_CP012543.1"/>
</dbReference>